<dbReference type="STRING" id="50990.A0A4Y7PQW7"/>
<evidence type="ECO:0008006" key="3">
    <source>
        <dbReference type="Google" id="ProtNLM"/>
    </source>
</evidence>
<dbReference type="Gene3D" id="3.60.10.10">
    <property type="entry name" value="Endonuclease/exonuclease/phosphatase"/>
    <property type="match status" value="1"/>
</dbReference>
<organism evidence="1 2">
    <name type="scientific">Rickenella mellea</name>
    <dbReference type="NCBI Taxonomy" id="50990"/>
    <lineage>
        <taxon>Eukaryota</taxon>
        <taxon>Fungi</taxon>
        <taxon>Dikarya</taxon>
        <taxon>Basidiomycota</taxon>
        <taxon>Agaricomycotina</taxon>
        <taxon>Agaricomycetes</taxon>
        <taxon>Hymenochaetales</taxon>
        <taxon>Rickenellaceae</taxon>
        <taxon>Rickenella</taxon>
    </lineage>
</organism>
<evidence type="ECO:0000313" key="2">
    <source>
        <dbReference type="Proteomes" id="UP000294933"/>
    </source>
</evidence>
<dbReference type="InterPro" id="IPR036691">
    <property type="entry name" value="Endo/exonu/phosph_ase_sf"/>
</dbReference>
<evidence type="ECO:0000313" key="1">
    <source>
        <dbReference type="EMBL" id="TDL17401.1"/>
    </source>
</evidence>
<feature type="non-terminal residue" evidence="1">
    <location>
        <position position="82"/>
    </location>
</feature>
<protein>
    <recommendedName>
        <fullName evidence="3">Endonuclease/exonuclease/phosphatase domain-containing protein</fullName>
    </recommendedName>
</protein>
<dbReference type="VEuPathDB" id="FungiDB:BD410DRAFT_699876"/>
<sequence length="82" mass="9408">DIDICCIQEPYIDFLGNSRAPANWRTVYPPTRFTREIRTRSVILLSPQLATSNWIDLHINSPDITAIQLWGDFGTVTLVNLY</sequence>
<accession>A0A4Y7PQW7</accession>
<name>A0A4Y7PQW7_9AGAM</name>
<gene>
    <name evidence="1" type="ORF">BD410DRAFT_699876</name>
</gene>
<proteinExistence type="predicted"/>
<feature type="non-terminal residue" evidence="1">
    <location>
        <position position="1"/>
    </location>
</feature>
<dbReference type="SUPFAM" id="SSF56219">
    <property type="entry name" value="DNase I-like"/>
    <property type="match status" value="1"/>
</dbReference>
<reference evidence="1 2" key="1">
    <citation type="submission" date="2018-06" db="EMBL/GenBank/DDBJ databases">
        <title>A transcriptomic atlas of mushroom development highlights an independent origin of complex multicellularity.</title>
        <authorList>
            <consortium name="DOE Joint Genome Institute"/>
            <person name="Krizsan K."/>
            <person name="Almasi E."/>
            <person name="Merenyi Z."/>
            <person name="Sahu N."/>
            <person name="Viragh M."/>
            <person name="Koszo T."/>
            <person name="Mondo S."/>
            <person name="Kiss B."/>
            <person name="Balint B."/>
            <person name="Kues U."/>
            <person name="Barry K."/>
            <person name="Hegedus J.C."/>
            <person name="Henrissat B."/>
            <person name="Johnson J."/>
            <person name="Lipzen A."/>
            <person name="Ohm R."/>
            <person name="Nagy I."/>
            <person name="Pangilinan J."/>
            <person name="Yan J."/>
            <person name="Xiong Y."/>
            <person name="Grigoriev I.V."/>
            <person name="Hibbett D.S."/>
            <person name="Nagy L.G."/>
        </authorList>
    </citation>
    <scope>NUCLEOTIDE SEQUENCE [LARGE SCALE GENOMIC DNA]</scope>
    <source>
        <strain evidence="1 2">SZMC22713</strain>
    </source>
</reference>
<dbReference type="EMBL" id="ML170222">
    <property type="protein sequence ID" value="TDL17401.1"/>
    <property type="molecule type" value="Genomic_DNA"/>
</dbReference>
<dbReference type="OrthoDB" id="2840473at2759"/>
<dbReference type="Proteomes" id="UP000294933">
    <property type="component" value="Unassembled WGS sequence"/>
</dbReference>
<dbReference type="AlphaFoldDB" id="A0A4Y7PQW7"/>
<keyword evidence="2" id="KW-1185">Reference proteome</keyword>